<name>A0A255ZYZ9_9FLAO</name>
<sequence length="158" mass="18811">MKKFIKIIIVLSLIFISLFFYSRFKPFSEIPSFEYETLENNFFSDKSIEISNKNIVFVYFSCKCDDCKELINNIENYKRLQKKHQILLVTTEKNIDVIKNFINYEQLKEINIPVLIDKKNNFPSDFSLGISIELPKIIVFDKNKKLLKNINSFDQLEF</sequence>
<evidence type="ECO:0000313" key="3">
    <source>
        <dbReference type="Proteomes" id="UP000216605"/>
    </source>
</evidence>
<dbReference type="InterPro" id="IPR000866">
    <property type="entry name" value="AhpC/TSA"/>
</dbReference>
<dbReference type="OrthoDB" id="662072at2"/>
<dbReference type="Pfam" id="PF00578">
    <property type="entry name" value="AhpC-TSA"/>
    <property type="match status" value="1"/>
</dbReference>
<evidence type="ECO:0000313" key="2">
    <source>
        <dbReference type="EMBL" id="OYQ46020.1"/>
    </source>
</evidence>
<feature type="domain" description="Alkyl hydroperoxide reductase subunit C/ Thiol specific antioxidant" evidence="1">
    <location>
        <begin position="29"/>
        <end position="146"/>
    </location>
</feature>
<organism evidence="2 3">
    <name type="scientific">Flavobacterium cyanobacteriorum</name>
    <dbReference type="NCBI Taxonomy" id="2022802"/>
    <lineage>
        <taxon>Bacteria</taxon>
        <taxon>Pseudomonadati</taxon>
        <taxon>Bacteroidota</taxon>
        <taxon>Flavobacteriia</taxon>
        <taxon>Flavobacteriales</taxon>
        <taxon>Flavobacteriaceae</taxon>
        <taxon>Flavobacterium</taxon>
    </lineage>
</organism>
<dbReference type="EMBL" id="NOXV01000128">
    <property type="protein sequence ID" value="OYQ46020.1"/>
    <property type="molecule type" value="Genomic_DNA"/>
</dbReference>
<dbReference type="Proteomes" id="UP000216605">
    <property type="component" value="Unassembled WGS sequence"/>
</dbReference>
<keyword evidence="3" id="KW-1185">Reference proteome</keyword>
<accession>A0A255ZYZ9</accession>
<dbReference type="AlphaFoldDB" id="A0A255ZYZ9"/>
<dbReference type="InterPro" id="IPR036249">
    <property type="entry name" value="Thioredoxin-like_sf"/>
</dbReference>
<dbReference type="SUPFAM" id="SSF52833">
    <property type="entry name" value="Thioredoxin-like"/>
    <property type="match status" value="1"/>
</dbReference>
<dbReference type="RefSeq" id="WP_094411976.1">
    <property type="nucleotide sequence ID" value="NZ_NOXV01000128.1"/>
</dbReference>
<protein>
    <recommendedName>
        <fullName evidence="1">Alkyl hydroperoxide reductase subunit C/ Thiol specific antioxidant domain-containing protein</fullName>
    </recommendedName>
</protein>
<evidence type="ECO:0000259" key="1">
    <source>
        <dbReference type="Pfam" id="PF00578"/>
    </source>
</evidence>
<dbReference type="Gene3D" id="3.40.30.10">
    <property type="entry name" value="Glutaredoxin"/>
    <property type="match status" value="1"/>
</dbReference>
<comment type="caution">
    <text evidence="2">The sequence shown here is derived from an EMBL/GenBank/DDBJ whole genome shotgun (WGS) entry which is preliminary data.</text>
</comment>
<reference evidence="2 3" key="1">
    <citation type="submission" date="2017-07" db="EMBL/GenBank/DDBJ databases">
        <title>Flavobacterium cyanobacteriorum sp. nov., isolated from cyanobacterial aggregates in a eutrophic lake.</title>
        <authorList>
            <person name="Cai H."/>
        </authorList>
    </citation>
    <scope>NUCLEOTIDE SEQUENCE [LARGE SCALE GENOMIC DNA]</scope>
    <source>
        <strain evidence="2 3">TH021</strain>
    </source>
</reference>
<dbReference type="GO" id="GO:0016491">
    <property type="term" value="F:oxidoreductase activity"/>
    <property type="evidence" value="ECO:0007669"/>
    <property type="project" value="InterPro"/>
</dbReference>
<gene>
    <name evidence="2" type="ORF">CHU92_01715</name>
</gene>
<proteinExistence type="predicted"/>
<dbReference type="GO" id="GO:0016209">
    <property type="term" value="F:antioxidant activity"/>
    <property type="evidence" value="ECO:0007669"/>
    <property type="project" value="InterPro"/>
</dbReference>